<dbReference type="RefSeq" id="WP_117582200.1">
    <property type="nucleotide sequence ID" value="NZ_JAQEEX010000041.1"/>
</dbReference>
<sequence length="301" mass="36107">MAYLNETEKEKYINDLNSFCKSLMNAPIEQRKDFLINFSLYSRENITQEWFNILNIVRHTGNSGECNTVVKWRSIYNQGSDSKIKPLKDTKSILIIFPSVTQEIDLKEKVKRHKLHWSFSHLFSRDMMVIPEGLIPPKTSSVFQKIVLIGHSEKLDEKIEMRNMVDWADIDKFINCYLNDLVEEQATFFLIRYTKREFHFFFELIKYCFVVCSDFYDSDDIEETDIPLPDIKFLKEHDPFFIFHDISFVVRRFTPYLAEKFKEYTEYEIKFQEERRLIERMRMGIRGRIESAKERLEEEGG</sequence>
<name>A0A3E3EB40_9FIRM</name>
<dbReference type="EMBL" id="QUSL01000027">
    <property type="protein sequence ID" value="RGD81482.1"/>
    <property type="molecule type" value="Genomic_DNA"/>
</dbReference>
<comment type="caution">
    <text evidence="1">The sequence shown here is derived from an EMBL/GenBank/DDBJ whole genome shotgun (WGS) entry which is preliminary data.</text>
</comment>
<evidence type="ECO:0000313" key="1">
    <source>
        <dbReference type="EMBL" id="RGD81482.1"/>
    </source>
</evidence>
<organism evidence="1 2">
    <name type="scientific">Thomasclavelia ramosa</name>
    <dbReference type="NCBI Taxonomy" id="1547"/>
    <lineage>
        <taxon>Bacteria</taxon>
        <taxon>Bacillati</taxon>
        <taxon>Bacillota</taxon>
        <taxon>Erysipelotrichia</taxon>
        <taxon>Erysipelotrichales</taxon>
        <taxon>Coprobacillaceae</taxon>
        <taxon>Thomasclavelia</taxon>
    </lineage>
</organism>
<evidence type="ECO:0000313" key="2">
    <source>
        <dbReference type="Proteomes" id="UP000261032"/>
    </source>
</evidence>
<gene>
    <name evidence="1" type="ORF">DXB93_14265</name>
</gene>
<accession>A0A3E3EB40</accession>
<proteinExistence type="predicted"/>
<dbReference type="AlphaFoldDB" id="A0A3E3EB40"/>
<protein>
    <submittedName>
        <fullName evidence="1">Uncharacterized protein</fullName>
    </submittedName>
</protein>
<dbReference type="Proteomes" id="UP000261032">
    <property type="component" value="Unassembled WGS sequence"/>
</dbReference>
<reference evidence="1 2" key="1">
    <citation type="submission" date="2018-08" db="EMBL/GenBank/DDBJ databases">
        <title>A genome reference for cultivated species of the human gut microbiota.</title>
        <authorList>
            <person name="Zou Y."/>
            <person name="Xue W."/>
            <person name="Luo G."/>
        </authorList>
    </citation>
    <scope>NUCLEOTIDE SEQUENCE [LARGE SCALE GENOMIC DNA]</scope>
    <source>
        <strain evidence="1 2">OM06-4</strain>
    </source>
</reference>